<dbReference type="GO" id="GO:0003958">
    <property type="term" value="F:NADPH-hemoprotein reductase activity"/>
    <property type="evidence" value="ECO:0007669"/>
    <property type="project" value="UniProtKB-EC"/>
</dbReference>
<dbReference type="EC" id="1.6.2.4" evidence="4"/>
<keyword evidence="3" id="KW-0274">FAD</keyword>
<name>A0A2P6SCB8_ROSCH</name>
<dbReference type="InterPro" id="IPR001433">
    <property type="entry name" value="OxRdtase_FAD/NAD-bd"/>
</dbReference>
<dbReference type="GO" id="GO:0005829">
    <property type="term" value="C:cytosol"/>
    <property type="evidence" value="ECO:0007669"/>
    <property type="project" value="TreeGrafter"/>
</dbReference>
<comment type="caution">
    <text evidence="6">The sequence shown here is derived from an EMBL/GenBank/DDBJ whole genome shotgun (WGS) entry which is preliminary data.</text>
</comment>
<dbReference type="InterPro" id="IPR039261">
    <property type="entry name" value="FNR_nucleotide-bd"/>
</dbReference>
<reference evidence="6 7" key="1">
    <citation type="journal article" date="2018" name="Nat. Genet.">
        <title>The Rosa genome provides new insights in the design of modern roses.</title>
        <authorList>
            <person name="Bendahmane M."/>
        </authorList>
    </citation>
    <scope>NUCLEOTIDE SEQUENCE [LARGE SCALE GENOMIC DNA]</scope>
    <source>
        <strain evidence="7">cv. Old Blush</strain>
    </source>
</reference>
<accession>A0A2P6SCB8</accession>
<keyword evidence="2" id="KW-0285">Flavoprotein</keyword>
<dbReference type="Gramene" id="PRQ56306">
    <property type="protein sequence ID" value="PRQ56306"/>
    <property type="gene ID" value="RchiOBHm_Chr1g0334331"/>
</dbReference>
<dbReference type="SUPFAM" id="SSF52343">
    <property type="entry name" value="Ferredoxin reductase-like, C-terminal NADP-linked domain"/>
    <property type="match status" value="1"/>
</dbReference>
<evidence type="ECO:0000256" key="1">
    <source>
        <dbReference type="ARBA" id="ARBA00001974"/>
    </source>
</evidence>
<evidence type="ECO:0000256" key="4">
    <source>
        <dbReference type="ARBA" id="ARBA00023797"/>
    </source>
</evidence>
<dbReference type="PANTHER" id="PTHR19384:SF17">
    <property type="entry name" value="NADPH--CYTOCHROME P450 REDUCTASE"/>
    <property type="match status" value="1"/>
</dbReference>
<evidence type="ECO:0000313" key="7">
    <source>
        <dbReference type="Proteomes" id="UP000238479"/>
    </source>
</evidence>
<dbReference type="AlphaFoldDB" id="A0A2P6SCB8"/>
<dbReference type="PRINTS" id="PR00371">
    <property type="entry name" value="FPNCR"/>
</dbReference>
<dbReference type="Pfam" id="PF00175">
    <property type="entry name" value="NAD_binding_1"/>
    <property type="match status" value="1"/>
</dbReference>
<dbReference type="InterPro" id="IPR017938">
    <property type="entry name" value="Riboflavin_synthase-like_b-brl"/>
</dbReference>
<dbReference type="SUPFAM" id="SSF63380">
    <property type="entry name" value="Riboflavin synthase domain-like"/>
    <property type="match status" value="1"/>
</dbReference>
<sequence length="190" mass="21332">MEERVVLKWRKNEDVLWFGLSLFLRFPLASSLNDEGGNLQGNKLTGQIRDEIGNCASLIYLMAPSRIHVTCALVCDKTSTGRIHKGVCSTWMKQPDGCSWAPIFVRQSNFRLPVDTKVPIIMIGPGTGFAPFRDFLQERLALTEDGAELGPSVLFFGCRNSQVSLERSIWLRWTSIGRLLVCLPNSQMLN</sequence>
<comment type="cofactor">
    <cofactor evidence="1">
        <name>FAD</name>
        <dbReference type="ChEBI" id="CHEBI:57692"/>
    </cofactor>
</comment>
<proteinExistence type="predicted"/>
<gene>
    <name evidence="6" type="ORF">RchiOBHm_Chr1g0334331</name>
</gene>
<dbReference type="STRING" id="74649.A0A2P6SCB8"/>
<evidence type="ECO:0000313" key="6">
    <source>
        <dbReference type="EMBL" id="PRQ56306.1"/>
    </source>
</evidence>
<feature type="domain" description="Oxidoreductase FAD/NAD(P)-binding" evidence="5">
    <location>
        <begin position="122"/>
        <end position="174"/>
    </location>
</feature>
<dbReference type="Proteomes" id="UP000238479">
    <property type="component" value="Chromosome 1"/>
</dbReference>
<dbReference type="Gene3D" id="2.40.30.10">
    <property type="entry name" value="Translation factors"/>
    <property type="match status" value="1"/>
</dbReference>
<dbReference type="Gene3D" id="3.40.50.80">
    <property type="entry name" value="Nucleotide-binding domain of ferredoxin-NADP reductase (FNR) module"/>
    <property type="match status" value="1"/>
</dbReference>
<dbReference type="GO" id="GO:0010181">
    <property type="term" value="F:FMN binding"/>
    <property type="evidence" value="ECO:0007669"/>
    <property type="project" value="TreeGrafter"/>
</dbReference>
<dbReference type="PANTHER" id="PTHR19384">
    <property type="entry name" value="NITRIC OXIDE SYNTHASE-RELATED"/>
    <property type="match status" value="1"/>
</dbReference>
<dbReference type="EMBL" id="PDCK01000039">
    <property type="protein sequence ID" value="PRQ56306.1"/>
    <property type="molecule type" value="Genomic_DNA"/>
</dbReference>
<dbReference type="InterPro" id="IPR001709">
    <property type="entry name" value="Flavoprot_Pyr_Nucl_cyt_Rdtase"/>
</dbReference>
<evidence type="ECO:0000259" key="5">
    <source>
        <dbReference type="Pfam" id="PF00175"/>
    </source>
</evidence>
<keyword evidence="6" id="KW-0560">Oxidoreductase</keyword>
<evidence type="ECO:0000256" key="3">
    <source>
        <dbReference type="ARBA" id="ARBA00022827"/>
    </source>
</evidence>
<evidence type="ECO:0000256" key="2">
    <source>
        <dbReference type="ARBA" id="ARBA00022630"/>
    </source>
</evidence>
<protein>
    <recommendedName>
        <fullName evidence="4">NADPH--hemoprotein reductase</fullName>
        <ecNumber evidence="4">1.6.2.4</ecNumber>
    </recommendedName>
</protein>
<dbReference type="GO" id="GO:0050660">
    <property type="term" value="F:flavin adenine dinucleotide binding"/>
    <property type="evidence" value="ECO:0007669"/>
    <property type="project" value="TreeGrafter"/>
</dbReference>
<keyword evidence="7" id="KW-1185">Reference proteome</keyword>
<organism evidence="6 7">
    <name type="scientific">Rosa chinensis</name>
    <name type="common">China rose</name>
    <dbReference type="NCBI Taxonomy" id="74649"/>
    <lineage>
        <taxon>Eukaryota</taxon>
        <taxon>Viridiplantae</taxon>
        <taxon>Streptophyta</taxon>
        <taxon>Embryophyta</taxon>
        <taxon>Tracheophyta</taxon>
        <taxon>Spermatophyta</taxon>
        <taxon>Magnoliopsida</taxon>
        <taxon>eudicotyledons</taxon>
        <taxon>Gunneridae</taxon>
        <taxon>Pentapetalae</taxon>
        <taxon>rosids</taxon>
        <taxon>fabids</taxon>
        <taxon>Rosales</taxon>
        <taxon>Rosaceae</taxon>
        <taxon>Rosoideae</taxon>
        <taxon>Rosoideae incertae sedis</taxon>
        <taxon>Rosa</taxon>
    </lineage>
</organism>